<organism evidence="1 2">
    <name type="scientific">Trichinella zimbabwensis</name>
    <dbReference type="NCBI Taxonomy" id="268475"/>
    <lineage>
        <taxon>Eukaryota</taxon>
        <taxon>Metazoa</taxon>
        <taxon>Ecdysozoa</taxon>
        <taxon>Nematoda</taxon>
        <taxon>Enoplea</taxon>
        <taxon>Dorylaimia</taxon>
        <taxon>Trichinellida</taxon>
        <taxon>Trichinellidae</taxon>
        <taxon>Trichinella</taxon>
    </lineage>
</organism>
<protein>
    <submittedName>
        <fullName evidence="1">Uncharacterized protein</fullName>
    </submittedName>
</protein>
<reference evidence="1 2" key="1">
    <citation type="submission" date="2015-01" db="EMBL/GenBank/DDBJ databases">
        <title>Evolution of Trichinella species and genotypes.</title>
        <authorList>
            <person name="Korhonen P.K."/>
            <person name="Edoardo P."/>
            <person name="Giuseppe L.R."/>
            <person name="Gasser R.B."/>
        </authorList>
    </citation>
    <scope>NUCLEOTIDE SEQUENCE [LARGE SCALE GENOMIC DNA]</scope>
    <source>
        <strain evidence="1">ISS1029</strain>
    </source>
</reference>
<accession>A0A0V1GB12</accession>
<dbReference type="Proteomes" id="UP000055024">
    <property type="component" value="Unassembled WGS sequence"/>
</dbReference>
<dbReference type="AlphaFoldDB" id="A0A0V1GB12"/>
<sequence>MEFKSIKFIFPSFLVPWIPIRKAEMFLCKAVC</sequence>
<evidence type="ECO:0000313" key="1">
    <source>
        <dbReference type="EMBL" id="KRY95317.1"/>
    </source>
</evidence>
<evidence type="ECO:0000313" key="2">
    <source>
        <dbReference type="Proteomes" id="UP000055024"/>
    </source>
</evidence>
<gene>
    <name evidence="1" type="ORF">T11_7345</name>
</gene>
<name>A0A0V1GB12_9BILA</name>
<comment type="caution">
    <text evidence="1">The sequence shown here is derived from an EMBL/GenBank/DDBJ whole genome shotgun (WGS) entry which is preliminary data.</text>
</comment>
<proteinExistence type="predicted"/>
<keyword evidence="2" id="KW-1185">Reference proteome</keyword>
<dbReference type="EMBL" id="JYDP01003933">
    <property type="protein sequence ID" value="KRY95317.1"/>
    <property type="molecule type" value="Genomic_DNA"/>
</dbReference>